<feature type="transmembrane region" description="Helical" evidence="1">
    <location>
        <begin position="130"/>
        <end position="151"/>
    </location>
</feature>
<dbReference type="AlphaFoldDB" id="A0A1B2EFC7"/>
<feature type="transmembrane region" description="Helical" evidence="1">
    <location>
        <begin position="347"/>
        <end position="365"/>
    </location>
</feature>
<keyword evidence="1" id="KW-0812">Transmembrane</keyword>
<feature type="transmembrane region" description="Helical" evidence="1">
    <location>
        <begin position="71"/>
        <end position="94"/>
    </location>
</feature>
<name>A0A1B2EFC7_9HYPH</name>
<sequence>MIRSISQTANPSADAAAILRRLGFAILFFAVPLAALFTRRALVAMAPLAVILLVLASVLDGSARNAREKLTALMVSPGGVAGMVLLLWAGLSLVWTPFLPQASERLLNITGMALMALGGYLAVPERMRSANLYLLPIGVGLAALIAIGLSITGGSALDPEGLSLERGMLMLVVLLWPALAWLHSRGRNLEAIGLALAVAVCSLLTREGLPLYGLIAGTLAFVVTAWSPALGSRLTGLVMAGLLLFAPLLPFVLKPLAIGLFGPKAPVVVSLDAWRQIVLSEPLRLVTGHGLETALRGRFFGLIPPTAPSTLLFEIWYELGLVGAAAGSIILYQAATRARIQRATVEPGIMAAFACTFTLGCLGIGTAQVWWFTTLVVLVLIFVAIERGQFRTKRPKAVLRRKV</sequence>
<gene>
    <name evidence="2" type="ORF">BB934_10735</name>
</gene>
<accession>A0A1B2EFC7</accession>
<feature type="transmembrane region" description="Helical" evidence="1">
    <location>
        <begin position="315"/>
        <end position="335"/>
    </location>
</feature>
<feature type="transmembrane region" description="Helical" evidence="1">
    <location>
        <begin position="237"/>
        <end position="261"/>
    </location>
</feature>
<feature type="transmembrane region" description="Helical" evidence="1">
    <location>
        <begin position="189"/>
        <end position="205"/>
    </location>
</feature>
<dbReference type="RefSeq" id="WP_099509642.1">
    <property type="nucleotide sequence ID" value="NZ_CP016616.1"/>
</dbReference>
<dbReference type="KEGG" id="moc:BB934_10735"/>
<feature type="transmembrane region" description="Helical" evidence="1">
    <location>
        <begin position="41"/>
        <end position="59"/>
    </location>
</feature>
<organism evidence="2">
    <name type="scientific">Microvirga ossetica</name>
    <dbReference type="NCBI Taxonomy" id="1882682"/>
    <lineage>
        <taxon>Bacteria</taxon>
        <taxon>Pseudomonadati</taxon>
        <taxon>Pseudomonadota</taxon>
        <taxon>Alphaproteobacteria</taxon>
        <taxon>Hyphomicrobiales</taxon>
        <taxon>Methylobacteriaceae</taxon>
        <taxon>Microvirga</taxon>
    </lineage>
</organism>
<keyword evidence="1" id="KW-0472">Membrane</keyword>
<feature type="transmembrane region" description="Helical" evidence="1">
    <location>
        <begin position="371"/>
        <end position="390"/>
    </location>
</feature>
<keyword evidence="1" id="KW-1133">Transmembrane helix</keyword>
<evidence type="ECO:0000256" key="1">
    <source>
        <dbReference type="SAM" id="Phobius"/>
    </source>
</evidence>
<protein>
    <submittedName>
        <fullName evidence="2">Peptide ABC transporter permease</fullName>
    </submittedName>
</protein>
<proteinExistence type="predicted"/>
<feature type="transmembrane region" description="Helical" evidence="1">
    <location>
        <begin position="163"/>
        <end position="182"/>
    </location>
</feature>
<dbReference type="EMBL" id="CP016616">
    <property type="protein sequence ID" value="ANY78639.1"/>
    <property type="molecule type" value="Genomic_DNA"/>
</dbReference>
<dbReference type="OrthoDB" id="8437837at2"/>
<feature type="transmembrane region" description="Helical" evidence="1">
    <location>
        <begin position="211"/>
        <end position="230"/>
    </location>
</feature>
<feature type="transmembrane region" description="Helical" evidence="1">
    <location>
        <begin position="106"/>
        <end position="123"/>
    </location>
</feature>
<reference evidence="2" key="1">
    <citation type="submission" date="2016-07" db="EMBL/GenBank/DDBJ databases">
        <title>Microvirga ossetica sp. nov. a new species of rhizobia isolated from root nodules of the legume species Vicia alpestris Steven originated from North Ossetia region in the Caucasus.</title>
        <authorList>
            <person name="Safronova V.I."/>
            <person name="Kuznetsova I.G."/>
            <person name="Sazanova A.L."/>
            <person name="Belimov A."/>
            <person name="Andronov E."/>
            <person name="Osledkin Y.S."/>
            <person name="Onishchuk O.P."/>
            <person name="Kurchak O.N."/>
            <person name="Shaposhnikov A.I."/>
            <person name="Willems A."/>
            <person name="Tikhonovich I.A."/>
        </authorList>
    </citation>
    <scope>NUCLEOTIDE SEQUENCE [LARGE SCALE GENOMIC DNA]</scope>
    <source>
        <strain evidence="2">V5/3M</strain>
    </source>
</reference>
<evidence type="ECO:0000313" key="2">
    <source>
        <dbReference type="EMBL" id="ANY78639.1"/>
    </source>
</evidence>
<feature type="transmembrane region" description="Helical" evidence="1">
    <location>
        <begin position="12"/>
        <end position="35"/>
    </location>
</feature>